<evidence type="ECO:0000256" key="5">
    <source>
        <dbReference type="ARBA" id="ARBA00023163"/>
    </source>
</evidence>
<dbReference type="GO" id="GO:0006353">
    <property type="term" value="P:DNA-templated transcription termination"/>
    <property type="evidence" value="ECO:0007669"/>
    <property type="project" value="UniProtKB-UniRule"/>
</dbReference>
<dbReference type="InterPro" id="IPR004087">
    <property type="entry name" value="KH_dom"/>
</dbReference>
<keyword evidence="4 6" id="KW-0805">Transcription regulation</keyword>
<dbReference type="SMART" id="SM00322">
    <property type="entry name" value="KH"/>
    <property type="match status" value="1"/>
</dbReference>
<dbReference type="GO" id="GO:0003723">
    <property type="term" value="F:RNA binding"/>
    <property type="evidence" value="ECO:0007669"/>
    <property type="project" value="UniProtKB-UniRule"/>
</dbReference>
<keyword evidence="2 6" id="KW-0963">Cytoplasm</keyword>
<keyword evidence="5 6" id="KW-0804">Transcription</keyword>
<accession>A1RWW2</accession>
<dbReference type="SUPFAM" id="SSF54814">
    <property type="entry name" value="Prokaryotic type KH domain (KH-domain type II)"/>
    <property type="match status" value="2"/>
</dbReference>
<dbReference type="EMBL" id="CP000505">
    <property type="protein sequence ID" value="ABL77692.1"/>
    <property type="molecule type" value="Genomic_DNA"/>
</dbReference>
<dbReference type="PROSITE" id="PS50084">
    <property type="entry name" value="KH_TYPE_1"/>
    <property type="match status" value="1"/>
</dbReference>
<dbReference type="InterPro" id="IPR058582">
    <property type="entry name" value="KH_NusA_2nd"/>
</dbReference>
<dbReference type="HAMAP" id="MF_00945_A">
    <property type="entry name" value="NusA_A"/>
    <property type="match status" value="1"/>
</dbReference>
<evidence type="ECO:0000256" key="6">
    <source>
        <dbReference type="HAMAP-Rule" id="MF_00945"/>
    </source>
</evidence>
<evidence type="ECO:0000256" key="2">
    <source>
        <dbReference type="ARBA" id="ARBA00022490"/>
    </source>
</evidence>
<evidence type="ECO:0000256" key="3">
    <source>
        <dbReference type="ARBA" id="ARBA00022884"/>
    </source>
</evidence>
<dbReference type="RefSeq" id="WP_011751957.1">
    <property type="nucleotide sequence ID" value="NC_008698.1"/>
</dbReference>
<sequence>MTSEEGRRLTHEDLQIMNLFEEITKVPPKDIVYDDTFQRYIFLVDKGFAPLAVGKNGSKIRMIKELLRKDVEVVEDGSSLEDFVKSVFFPARVVEVKVREENNRKVVIAVVPPDQLGLAIGRNGRNVQRAKILLKRYYGADEVRVQRQG</sequence>
<evidence type="ECO:0000256" key="4">
    <source>
        <dbReference type="ARBA" id="ARBA00023015"/>
    </source>
</evidence>
<dbReference type="KEGG" id="tpe:Tpen_0282"/>
<comment type="similarity">
    <text evidence="6">Belongs to the NusA family.</text>
</comment>
<proteinExistence type="inferred from homology"/>
<organism evidence="9 10">
    <name type="scientific">Thermofilum pendens (strain DSM 2475 / Hrk 5)</name>
    <dbReference type="NCBI Taxonomy" id="368408"/>
    <lineage>
        <taxon>Archaea</taxon>
        <taxon>Thermoproteota</taxon>
        <taxon>Thermoprotei</taxon>
        <taxon>Thermofilales</taxon>
        <taxon>Thermofilaceae</taxon>
        <taxon>Thermofilum</taxon>
    </lineage>
</organism>
<dbReference type="InterPro" id="IPR009019">
    <property type="entry name" value="KH_sf_prok-type"/>
</dbReference>
<protein>
    <recommendedName>
        <fullName evidence="6">Probable transcription termination protein NusA</fullName>
    </recommendedName>
</protein>
<dbReference type="Proteomes" id="UP000000641">
    <property type="component" value="Chromosome"/>
</dbReference>
<dbReference type="GO" id="GO:0031564">
    <property type="term" value="P:transcription antitermination"/>
    <property type="evidence" value="ECO:0007669"/>
    <property type="project" value="InterPro"/>
</dbReference>
<evidence type="ECO:0000256" key="7">
    <source>
        <dbReference type="PROSITE-ProRule" id="PRU00117"/>
    </source>
</evidence>
<gene>
    <name evidence="6" type="primary">nusA</name>
    <name evidence="9" type="ordered locus">Tpen_0282</name>
</gene>
<dbReference type="STRING" id="368408.Tpen_0282"/>
<keyword evidence="10" id="KW-1185">Reference proteome</keyword>
<dbReference type="InterPro" id="IPR030842">
    <property type="entry name" value="TF_NusA_bacterial"/>
</dbReference>
<dbReference type="PANTHER" id="PTHR22648:SF0">
    <property type="entry name" value="TRANSCRIPTION TERMINATION_ANTITERMINATION PROTEIN NUSA"/>
    <property type="match status" value="1"/>
</dbReference>
<evidence type="ECO:0000313" key="10">
    <source>
        <dbReference type="Proteomes" id="UP000000641"/>
    </source>
</evidence>
<dbReference type="HOGENOM" id="CLU_131906_0_0_2"/>
<dbReference type="InterPro" id="IPR010212">
    <property type="entry name" value="NusA_arc"/>
</dbReference>
<feature type="domain" description="K Homology" evidence="8">
    <location>
        <begin position="36"/>
        <end position="115"/>
    </location>
</feature>
<dbReference type="OrthoDB" id="4116at2157"/>
<dbReference type="Gene3D" id="3.30.300.20">
    <property type="match status" value="2"/>
</dbReference>
<dbReference type="Pfam" id="PF26594">
    <property type="entry name" value="KH_NusA_2nd"/>
    <property type="match status" value="1"/>
</dbReference>
<dbReference type="GO" id="GO:0005829">
    <property type="term" value="C:cytosol"/>
    <property type="evidence" value="ECO:0007669"/>
    <property type="project" value="TreeGrafter"/>
</dbReference>
<evidence type="ECO:0000313" key="9">
    <source>
        <dbReference type="EMBL" id="ABL77692.1"/>
    </source>
</evidence>
<reference evidence="10" key="1">
    <citation type="journal article" date="2008" name="J. Bacteriol.">
        <title>Genome sequence of Thermofilum pendens reveals an exceptional loss of biosynthetic pathways without genome reduction.</title>
        <authorList>
            <person name="Anderson I."/>
            <person name="Rodriguez J."/>
            <person name="Susanti D."/>
            <person name="Porat I."/>
            <person name="Reich C."/>
            <person name="Ulrich L.E."/>
            <person name="Elkins J.G."/>
            <person name="Mavromatis K."/>
            <person name="Lykidis A."/>
            <person name="Kim E."/>
            <person name="Thompson L.S."/>
            <person name="Nolan M."/>
            <person name="Land M."/>
            <person name="Copeland A."/>
            <person name="Lapidus A."/>
            <person name="Lucas S."/>
            <person name="Detter C."/>
            <person name="Zhulin I.B."/>
            <person name="Olsen G.J."/>
            <person name="Whitman W."/>
            <person name="Mukhopadhyay B."/>
            <person name="Bristow J."/>
            <person name="Kyrpides N."/>
        </authorList>
    </citation>
    <scope>NUCLEOTIDE SEQUENCE [LARGE SCALE GENOMIC DNA]</scope>
    <source>
        <strain evidence="10">DSM 2475 / Hrk 5</strain>
    </source>
</reference>
<dbReference type="EnsemblBacteria" id="ABL77692">
    <property type="protein sequence ID" value="ABL77692"/>
    <property type="gene ID" value="Tpen_0282"/>
</dbReference>
<comment type="subcellular location">
    <subcellularLocation>
        <location evidence="6">Cytoplasm</location>
    </subcellularLocation>
</comment>
<dbReference type="eggNOG" id="arCOG01760">
    <property type="taxonomic scope" value="Archaea"/>
</dbReference>
<dbReference type="GeneID" id="4602092"/>
<evidence type="ECO:0000256" key="1">
    <source>
        <dbReference type="ARBA" id="ARBA00022472"/>
    </source>
</evidence>
<keyword evidence="3 7" id="KW-0694">RNA-binding</keyword>
<evidence type="ECO:0000259" key="8">
    <source>
        <dbReference type="SMART" id="SM00322"/>
    </source>
</evidence>
<comment type="function">
    <text evidence="6">Participates in transcription termination.</text>
</comment>
<dbReference type="PANTHER" id="PTHR22648">
    <property type="entry name" value="TRANSCRIPTION TERMINATION FACTOR NUSA"/>
    <property type="match status" value="1"/>
</dbReference>
<dbReference type="CDD" id="cd22531">
    <property type="entry name" value="KH-II_NusA_arch_rpt2"/>
    <property type="match status" value="1"/>
</dbReference>
<keyword evidence="1 6" id="KW-0806">Transcription termination</keyword>
<dbReference type="NCBIfam" id="TIGR01952">
    <property type="entry name" value="nusA_arch"/>
    <property type="match status" value="1"/>
</dbReference>
<dbReference type="AlphaFoldDB" id="A1RWW2"/>
<dbReference type="InterPro" id="IPR015946">
    <property type="entry name" value="KH_dom-like_a/b"/>
</dbReference>
<name>A1RWW2_THEPD</name>